<keyword evidence="2" id="KW-1015">Disulfide bond</keyword>
<dbReference type="CDD" id="cd02947">
    <property type="entry name" value="TRX_family"/>
    <property type="match status" value="1"/>
</dbReference>
<dbReference type="PROSITE" id="PS51352">
    <property type="entry name" value="THIOREDOXIN_2"/>
    <property type="match status" value="1"/>
</dbReference>
<evidence type="ECO:0000313" key="4">
    <source>
        <dbReference type="EMBL" id="KAK0704581.1"/>
    </source>
</evidence>
<evidence type="ECO:0000313" key="5">
    <source>
        <dbReference type="Proteomes" id="UP001172102"/>
    </source>
</evidence>
<dbReference type="PANTHER" id="PTHR46115">
    <property type="entry name" value="THIOREDOXIN-LIKE PROTEIN 1"/>
    <property type="match status" value="1"/>
</dbReference>
<name>A0AA39ZVP7_9PEZI</name>
<dbReference type="InterPro" id="IPR036249">
    <property type="entry name" value="Thioredoxin-like_sf"/>
</dbReference>
<proteinExistence type="inferred from homology"/>
<dbReference type="InterPro" id="IPR017937">
    <property type="entry name" value="Thioredoxin_CS"/>
</dbReference>
<evidence type="ECO:0000259" key="3">
    <source>
        <dbReference type="PROSITE" id="PS51352"/>
    </source>
</evidence>
<gene>
    <name evidence="4" type="ORF">B0H67DRAFT_686929</name>
</gene>
<accession>A0AA39ZVP7</accession>
<protein>
    <submittedName>
        <fullName evidence="4">Thioredoxin-like protein</fullName>
    </submittedName>
</protein>
<dbReference type="PRINTS" id="PR00421">
    <property type="entry name" value="THIOREDOXIN"/>
</dbReference>
<reference evidence="4" key="1">
    <citation type="submission" date="2023-06" db="EMBL/GenBank/DDBJ databases">
        <title>Genome-scale phylogeny and comparative genomics of the fungal order Sordariales.</title>
        <authorList>
            <consortium name="Lawrence Berkeley National Laboratory"/>
            <person name="Hensen N."/>
            <person name="Bonometti L."/>
            <person name="Westerberg I."/>
            <person name="Brannstrom I.O."/>
            <person name="Guillou S."/>
            <person name="Cros-Aarteil S."/>
            <person name="Calhoun S."/>
            <person name="Haridas S."/>
            <person name="Kuo A."/>
            <person name="Mondo S."/>
            <person name="Pangilinan J."/>
            <person name="Riley R."/>
            <person name="Labutti K."/>
            <person name="Andreopoulos B."/>
            <person name="Lipzen A."/>
            <person name="Chen C."/>
            <person name="Yanf M."/>
            <person name="Daum C."/>
            <person name="Ng V."/>
            <person name="Clum A."/>
            <person name="Steindorff A."/>
            <person name="Ohm R."/>
            <person name="Martin F."/>
            <person name="Silar P."/>
            <person name="Natvig D."/>
            <person name="Lalanne C."/>
            <person name="Gautier V."/>
            <person name="Ament-Velasquez S.L."/>
            <person name="Kruys A."/>
            <person name="Hutchinson M.I."/>
            <person name="Powell A.J."/>
            <person name="Barry K."/>
            <person name="Miller A.N."/>
            <person name="Grigoriev I.V."/>
            <person name="Debuchy R."/>
            <person name="Gladieux P."/>
            <person name="Thoren M.H."/>
            <person name="Johannesson H."/>
        </authorList>
    </citation>
    <scope>NUCLEOTIDE SEQUENCE</scope>
    <source>
        <strain evidence="4">SMH4607-1</strain>
    </source>
</reference>
<dbReference type="AlphaFoldDB" id="A0AA39ZVP7"/>
<dbReference type="PROSITE" id="PS00194">
    <property type="entry name" value="THIOREDOXIN_1"/>
    <property type="match status" value="1"/>
</dbReference>
<evidence type="ECO:0000256" key="2">
    <source>
        <dbReference type="ARBA" id="ARBA00023157"/>
    </source>
</evidence>
<feature type="domain" description="Thioredoxin" evidence="3">
    <location>
        <begin position="1"/>
        <end position="132"/>
    </location>
</feature>
<comment type="caution">
    <text evidence="4">The sequence shown here is derived from an EMBL/GenBank/DDBJ whole genome shotgun (WGS) entry which is preliminary data.</text>
</comment>
<sequence>MADPILITSPAQLTELAAAHKYVLIDFWATWCPPCKAIAPMYAQLSKKHSVPNGLAFAKVDVDETPDIAQEYGVTAMPSFVILVDGKPEGVAIAGVSGGGAVLGEGGKVKMLRGTDPRNLSLIASGLGELAKPKEDAEAPLKVDEDVILNVMRRDTTTATTTTTDNDGTWGAIEGG</sequence>
<dbReference type="InterPro" id="IPR013766">
    <property type="entry name" value="Thioredoxin_domain"/>
</dbReference>
<comment type="similarity">
    <text evidence="1">Belongs to the thioredoxin family.</text>
</comment>
<dbReference type="Gene3D" id="3.40.30.10">
    <property type="entry name" value="Glutaredoxin"/>
    <property type="match status" value="1"/>
</dbReference>
<dbReference type="Proteomes" id="UP001172102">
    <property type="component" value="Unassembled WGS sequence"/>
</dbReference>
<keyword evidence="5" id="KW-1185">Reference proteome</keyword>
<organism evidence="4 5">
    <name type="scientific">Lasiosphaeris hirsuta</name>
    <dbReference type="NCBI Taxonomy" id="260670"/>
    <lineage>
        <taxon>Eukaryota</taxon>
        <taxon>Fungi</taxon>
        <taxon>Dikarya</taxon>
        <taxon>Ascomycota</taxon>
        <taxon>Pezizomycotina</taxon>
        <taxon>Sordariomycetes</taxon>
        <taxon>Sordariomycetidae</taxon>
        <taxon>Sordariales</taxon>
        <taxon>Lasiosphaeriaceae</taxon>
        <taxon>Lasiosphaeris</taxon>
    </lineage>
</organism>
<dbReference type="EMBL" id="JAUKUA010000007">
    <property type="protein sequence ID" value="KAK0704581.1"/>
    <property type="molecule type" value="Genomic_DNA"/>
</dbReference>
<evidence type="ECO:0000256" key="1">
    <source>
        <dbReference type="ARBA" id="ARBA00008987"/>
    </source>
</evidence>
<dbReference type="Pfam" id="PF00085">
    <property type="entry name" value="Thioredoxin"/>
    <property type="match status" value="1"/>
</dbReference>
<dbReference type="SUPFAM" id="SSF52833">
    <property type="entry name" value="Thioredoxin-like"/>
    <property type="match status" value="1"/>
</dbReference>